<proteinExistence type="predicted"/>
<evidence type="ECO:0000256" key="1">
    <source>
        <dbReference type="SAM" id="Phobius"/>
    </source>
</evidence>
<feature type="transmembrane region" description="Helical" evidence="1">
    <location>
        <begin position="306"/>
        <end position="331"/>
    </location>
</feature>
<dbReference type="Proteomes" id="UP001216139">
    <property type="component" value="Chromosome"/>
</dbReference>
<reference evidence="3 4" key="1">
    <citation type="submission" date="2023-02" db="EMBL/GenBank/DDBJ databases">
        <title>Genome sequence of Mucilaginibacter jinjuensis strain KACC 16571.</title>
        <authorList>
            <person name="Kim S."/>
            <person name="Heo J."/>
            <person name="Kwon S.-W."/>
        </authorList>
    </citation>
    <scope>NUCLEOTIDE SEQUENCE [LARGE SCALE GENOMIC DNA]</scope>
    <source>
        <strain evidence="3 4">KACC 16571</strain>
    </source>
</reference>
<accession>A0ABY7T118</accession>
<keyword evidence="4" id="KW-1185">Reference proteome</keyword>
<evidence type="ECO:0000313" key="3">
    <source>
        <dbReference type="EMBL" id="WCT09978.1"/>
    </source>
</evidence>
<sequence>MVKKLMFIGLFICIAFATKAQVNCFAQTQLDRNTVYAQQPFKVTFTVLTETWYTAPLEFDNLQIPNAFILPFDRTQPGVFTVKGKQYAGLQFYFIVFPYKPGRFTLPAINIVATTPAVNDYKGQKVNIKTQPLSYIVKPVPKNMSTDNWFVAKDVSISKTWNKPLSKLKVGDVIISTTVINAKGTLPQFIPELKADSLDWAGVYPGSATLADTRDDYDANGTRTQTVNYLLEKEGNFVMPAFTIEWFNPNNSRVYKRSTPAIKIHVAPNPNLGILKTLKDSLNKQQPIKSTAKIKHGPKLIYGIPWYYFALYSLVALCVLYFIIKMIVGLVKIIITKRRAYLQSEPYWFARFKRSSNSSLVLLNNMYAWWDRFSVTNKSASLQNDTRKRSANNIDEEIAAFYKKQYAGDNSDGAVDADFKKNIKKYRAQLKDEAKVKVNNKIALNQTEWEE</sequence>
<name>A0ABY7T118_9SPHI</name>
<feature type="chain" id="PRO_5047037722" evidence="2">
    <location>
        <begin position="21"/>
        <end position="451"/>
    </location>
</feature>
<evidence type="ECO:0000256" key="2">
    <source>
        <dbReference type="SAM" id="SignalP"/>
    </source>
</evidence>
<keyword evidence="1" id="KW-0472">Membrane</keyword>
<dbReference type="PANTHER" id="PTHR40940">
    <property type="entry name" value="PROTEIN BATD-RELATED"/>
    <property type="match status" value="1"/>
</dbReference>
<keyword evidence="1" id="KW-0812">Transmembrane</keyword>
<keyword evidence="2" id="KW-0732">Signal</keyword>
<dbReference type="RefSeq" id="WP_273628072.1">
    <property type="nucleotide sequence ID" value="NZ_CP117167.1"/>
</dbReference>
<feature type="signal peptide" evidence="2">
    <location>
        <begin position="1"/>
        <end position="20"/>
    </location>
</feature>
<dbReference type="InterPro" id="IPR025738">
    <property type="entry name" value="BatD"/>
</dbReference>
<dbReference type="Pfam" id="PF13584">
    <property type="entry name" value="BatD"/>
    <property type="match status" value="1"/>
</dbReference>
<organism evidence="3 4">
    <name type="scientific">Mucilaginibacter jinjuensis</name>
    <dbReference type="NCBI Taxonomy" id="1176721"/>
    <lineage>
        <taxon>Bacteria</taxon>
        <taxon>Pseudomonadati</taxon>
        <taxon>Bacteroidota</taxon>
        <taxon>Sphingobacteriia</taxon>
        <taxon>Sphingobacteriales</taxon>
        <taxon>Sphingobacteriaceae</taxon>
        <taxon>Mucilaginibacter</taxon>
    </lineage>
</organism>
<protein>
    <submittedName>
        <fullName evidence="3">BatD family protein</fullName>
    </submittedName>
</protein>
<keyword evidence="1" id="KW-1133">Transmembrane helix</keyword>
<dbReference type="PANTHER" id="PTHR40940:SF1">
    <property type="entry name" value="PROTEIN BATD"/>
    <property type="match status" value="1"/>
</dbReference>
<dbReference type="EMBL" id="CP117167">
    <property type="protein sequence ID" value="WCT09978.1"/>
    <property type="molecule type" value="Genomic_DNA"/>
</dbReference>
<evidence type="ECO:0000313" key="4">
    <source>
        <dbReference type="Proteomes" id="UP001216139"/>
    </source>
</evidence>
<gene>
    <name evidence="3" type="ORF">PQO05_14695</name>
</gene>